<dbReference type="AlphaFoldDB" id="A0A0E9PES7"/>
<protein>
    <submittedName>
        <fullName evidence="1">Uncharacterized protein</fullName>
    </submittedName>
</protein>
<reference evidence="1" key="2">
    <citation type="journal article" date="2015" name="Fish Shellfish Immunol.">
        <title>Early steps in the European eel (Anguilla anguilla)-Vibrio vulnificus interaction in the gills: Role of the RtxA13 toxin.</title>
        <authorList>
            <person name="Callol A."/>
            <person name="Pajuelo D."/>
            <person name="Ebbesson L."/>
            <person name="Teles M."/>
            <person name="MacKenzie S."/>
            <person name="Amaro C."/>
        </authorList>
    </citation>
    <scope>NUCLEOTIDE SEQUENCE</scope>
</reference>
<name>A0A0E9PES7_ANGAN</name>
<accession>A0A0E9PES7</accession>
<evidence type="ECO:0000313" key="1">
    <source>
        <dbReference type="EMBL" id="JAH02590.1"/>
    </source>
</evidence>
<dbReference type="EMBL" id="GBXM01105987">
    <property type="protein sequence ID" value="JAH02590.1"/>
    <property type="molecule type" value="Transcribed_RNA"/>
</dbReference>
<reference evidence="1" key="1">
    <citation type="submission" date="2014-11" db="EMBL/GenBank/DDBJ databases">
        <authorList>
            <person name="Amaro Gonzalez C."/>
        </authorList>
    </citation>
    <scope>NUCLEOTIDE SEQUENCE</scope>
</reference>
<proteinExistence type="predicted"/>
<sequence>MRSNKRRRENGLTHSEELTRQTVCKTLTIHVTAHR</sequence>
<organism evidence="1">
    <name type="scientific">Anguilla anguilla</name>
    <name type="common">European freshwater eel</name>
    <name type="synonym">Muraena anguilla</name>
    <dbReference type="NCBI Taxonomy" id="7936"/>
    <lineage>
        <taxon>Eukaryota</taxon>
        <taxon>Metazoa</taxon>
        <taxon>Chordata</taxon>
        <taxon>Craniata</taxon>
        <taxon>Vertebrata</taxon>
        <taxon>Euteleostomi</taxon>
        <taxon>Actinopterygii</taxon>
        <taxon>Neopterygii</taxon>
        <taxon>Teleostei</taxon>
        <taxon>Anguilliformes</taxon>
        <taxon>Anguillidae</taxon>
        <taxon>Anguilla</taxon>
    </lineage>
</organism>